<dbReference type="SUPFAM" id="SSF75620">
    <property type="entry name" value="Release factor"/>
    <property type="match status" value="1"/>
</dbReference>
<dbReference type="InterPro" id="IPR045853">
    <property type="entry name" value="Pep_chain_release_fac_I_sf"/>
</dbReference>
<evidence type="ECO:0000259" key="3">
    <source>
        <dbReference type="PROSITE" id="PS00745"/>
    </source>
</evidence>
<name>A0ABM9NTA9_9FLAO</name>
<dbReference type="Gene3D" id="3.30.160.20">
    <property type="match status" value="1"/>
</dbReference>
<feature type="compositionally biased region" description="Basic and acidic residues" evidence="2">
    <location>
        <begin position="221"/>
        <end position="230"/>
    </location>
</feature>
<comment type="caution">
    <text evidence="4">The sequence shown here is derived from an EMBL/GenBank/DDBJ whole genome shotgun (WGS) entry which is preliminary data.</text>
</comment>
<reference evidence="4 5" key="1">
    <citation type="submission" date="2024-05" db="EMBL/GenBank/DDBJ databases">
        <authorList>
            <person name="Duchaud E."/>
        </authorList>
    </citation>
    <scope>NUCLEOTIDE SEQUENCE [LARGE SCALE GENOMIC DNA]</scope>
    <source>
        <strain evidence="4">Ena-SAMPLE-TAB-13-05-2024-13:56:06:370-140302</strain>
    </source>
</reference>
<protein>
    <submittedName>
        <fullName evidence="4">Peptide chain release factor</fullName>
    </submittedName>
</protein>
<dbReference type="InterPro" id="IPR017509">
    <property type="entry name" value="PrfH"/>
</dbReference>
<organism evidence="4 5">
    <name type="scientific">Tenacibaculum platacis</name>
    <dbReference type="NCBI Taxonomy" id="3137852"/>
    <lineage>
        <taxon>Bacteria</taxon>
        <taxon>Pseudomonadati</taxon>
        <taxon>Bacteroidota</taxon>
        <taxon>Flavobacteriia</taxon>
        <taxon>Flavobacteriales</taxon>
        <taxon>Flavobacteriaceae</taxon>
        <taxon>Tenacibaculum</taxon>
    </lineage>
</organism>
<evidence type="ECO:0000256" key="1">
    <source>
        <dbReference type="ARBA" id="ARBA00010835"/>
    </source>
</evidence>
<dbReference type="Gene3D" id="3.30.70.1660">
    <property type="match status" value="1"/>
</dbReference>
<proteinExistence type="inferred from homology"/>
<dbReference type="Proteomes" id="UP001497416">
    <property type="component" value="Unassembled WGS sequence"/>
</dbReference>
<dbReference type="EMBL" id="CAXIXY010000003">
    <property type="protein sequence ID" value="CAL2077980.1"/>
    <property type="molecule type" value="Genomic_DNA"/>
</dbReference>
<dbReference type="PROSITE" id="PS00745">
    <property type="entry name" value="RF_PROK_I"/>
    <property type="match status" value="1"/>
</dbReference>
<comment type="similarity">
    <text evidence="1">Belongs to the prokaryotic/mitochondrial release factor family.</text>
</comment>
<feature type="region of interest" description="Disordered" evidence="2">
    <location>
        <begin position="211"/>
        <end position="230"/>
    </location>
</feature>
<accession>A0ABM9NTA9</accession>
<feature type="domain" description="Prokaryotic-type class I peptide chain release factors" evidence="3">
    <location>
        <begin position="119"/>
        <end position="135"/>
    </location>
</feature>
<evidence type="ECO:0000256" key="2">
    <source>
        <dbReference type="SAM" id="MobiDB-lite"/>
    </source>
</evidence>
<evidence type="ECO:0000313" key="5">
    <source>
        <dbReference type="Proteomes" id="UP001497416"/>
    </source>
</evidence>
<evidence type="ECO:0000313" key="4">
    <source>
        <dbReference type="EMBL" id="CAL2077980.1"/>
    </source>
</evidence>
<keyword evidence="5" id="KW-1185">Reference proteome</keyword>
<dbReference type="InterPro" id="IPR050057">
    <property type="entry name" value="Prokaryotic/Mito_RF"/>
</dbReference>
<dbReference type="NCBIfam" id="TIGR03072">
    <property type="entry name" value="release_prfH"/>
    <property type="match status" value="1"/>
</dbReference>
<dbReference type="PANTHER" id="PTHR43804:SF9">
    <property type="entry name" value="PEPTIDE CHAIN RELEASE FACTOR HOMOLOG-RELATED"/>
    <property type="match status" value="1"/>
</dbReference>
<dbReference type="PANTHER" id="PTHR43804">
    <property type="entry name" value="LD18447P"/>
    <property type="match status" value="1"/>
</dbReference>
<gene>
    <name evidence="4" type="ORF">T190607A01A_10619</name>
</gene>
<dbReference type="RefSeq" id="WP_348710247.1">
    <property type="nucleotide sequence ID" value="NZ_CAXIXY010000003.1"/>
</dbReference>
<dbReference type="InterPro" id="IPR000352">
    <property type="entry name" value="Pep_chain_release_fac_I"/>
</dbReference>
<sequence length="230" mass="26480">METKTIQFTAGRGPAECTWVVAKVLKTFIKNSSNAGISYTILHQEKGVENGTVQSVSLQLKGQNLTLFLKDWLGTIQWIGKSTFRKYHKRKNWFIGCFELKDLKTLEVFERDIEFQAIRSSGPGGQHVNKVSSAVRAKHIPTGVQVLVSESRSQHQNKKLAIHRLKEQLANYNIQQLQKNIQDEWENHLNLERGNPVQIFTGTDFKIQKKKKNYKSKRGQLKSDLRKEFN</sequence>
<feature type="compositionally biased region" description="Basic residues" evidence="2">
    <location>
        <begin position="211"/>
        <end position="220"/>
    </location>
</feature>
<dbReference type="Pfam" id="PF00472">
    <property type="entry name" value="RF-1"/>
    <property type="match status" value="1"/>
</dbReference>